<dbReference type="InterPro" id="IPR038080">
    <property type="entry name" value="KapB_sf"/>
</dbReference>
<dbReference type="Proteomes" id="UP000310541">
    <property type="component" value="Unassembled WGS sequence"/>
</dbReference>
<comment type="caution">
    <text evidence="1">The sequence shown here is derived from an EMBL/GenBank/DDBJ whole genome shotgun (WGS) entry which is preliminary data.</text>
</comment>
<evidence type="ECO:0000313" key="1">
    <source>
        <dbReference type="EMBL" id="TKD71521.1"/>
    </source>
</evidence>
<gene>
    <name evidence="1" type="ORF">FBF83_01580</name>
</gene>
<proteinExistence type="predicted"/>
<name>A0A4U1MLE0_9BACL</name>
<dbReference type="SMART" id="SM01298">
    <property type="entry name" value="KapB"/>
    <property type="match status" value="1"/>
</dbReference>
<dbReference type="Gene3D" id="2.30.30.430">
    <property type="entry name" value="Kinase associated protein B domain"/>
    <property type="match status" value="1"/>
</dbReference>
<keyword evidence="1" id="KW-0418">Kinase</keyword>
<dbReference type="SUPFAM" id="SSF141251">
    <property type="entry name" value="Kinase-associated protein B-like"/>
    <property type="match status" value="1"/>
</dbReference>
<dbReference type="AlphaFoldDB" id="A0A4U1MLE0"/>
<dbReference type="InterPro" id="IPR014916">
    <property type="entry name" value="KapB"/>
</dbReference>
<dbReference type="EMBL" id="SWFM01000001">
    <property type="protein sequence ID" value="TKD71521.1"/>
    <property type="molecule type" value="Genomic_DNA"/>
</dbReference>
<dbReference type="OrthoDB" id="2407789at2"/>
<dbReference type="Pfam" id="PF08810">
    <property type="entry name" value="KapB"/>
    <property type="match status" value="1"/>
</dbReference>
<dbReference type="RefSeq" id="WP_136945396.1">
    <property type="nucleotide sequence ID" value="NZ_SWFM01000001.1"/>
</dbReference>
<keyword evidence="1" id="KW-0808">Transferase</keyword>
<dbReference type="GO" id="GO:0016301">
    <property type="term" value="F:kinase activity"/>
    <property type="evidence" value="ECO:0007669"/>
    <property type="project" value="UniProtKB-KW"/>
</dbReference>
<evidence type="ECO:0000313" key="2">
    <source>
        <dbReference type="Proteomes" id="UP000310541"/>
    </source>
</evidence>
<sequence length="131" mass="14664">MSEQKSFQPGEIVTAGYKTGRYIGEIVDLKSPKAVVKVLAVMKHPTQGDLHNPKQLDVPLFHQRKALAEFEKALVPMSAINHYDGNVPDYSASLQEALDTQSAELKHEGGRWAEASLTEIEKLKDDYFPKR</sequence>
<accession>A0A4U1MLE0</accession>
<organism evidence="1 2">
    <name type="scientific">Guptibacillus hwajinpoensis</name>
    <dbReference type="NCBI Taxonomy" id="208199"/>
    <lineage>
        <taxon>Bacteria</taxon>
        <taxon>Bacillati</taxon>
        <taxon>Bacillota</taxon>
        <taxon>Bacilli</taxon>
        <taxon>Bacillales</taxon>
        <taxon>Guptibacillaceae</taxon>
        <taxon>Guptibacillus</taxon>
    </lineage>
</organism>
<protein>
    <submittedName>
        <fullName evidence="1">Kinase</fullName>
    </submittedName>
</protein>
<reference evidence="1 2" key="1">
    <citation type="submission" date="2019-04" db="EMBL/GenBank/DDBJ databases">
        <title>Genome sequence of Bacillus hwajinpoensis strain Y2.</title>
        <authorList>
            <person name="Fair J.L."/>
            <person name="Maclea K.S."/>
        </authorList>
    </citation>
    <scope>NUCLEOTIDE SEQUENCE [LARGE SCALE GENOMIC DNA]</scope>
    <source>
        <strain evidence="1 2">Y2</strain>
    </source>
</reference>